<evidence type="ECO:0000313" key="1">
    <source>
        <dbReference type="EMBL" id="JAE25708.1"/>
    </source>
</evidence>
<dbReference type="EMBL" id="GBRH01172188">
    <property type="protein sequence ID" value="JAE25708.1"/>
    <property type="molecule type" value="Transcribed_RNA"/>
</dbReference>
<dbReference type="AlphaFoldDB" id="A0A0A9GYL8"/>
<sequence length="50" mass="5606">MYLSCKCQNKNAAEVLQSVDCAPYLSMVSLKFQYPRLPNRSCIYCAVPGT</sequence>
<protein>
    <submittedName>
        <fullName evidence="1">Uncharacterized protein</fullName>
    </submittedName>
</protein>
<accession>A0A0A9GYL8</accession>
<name>A0A0A9GYL8_ARUDO</name>
<proteinExistence type="predicted"/>
<organism evidence="1">
    <name type="scientific">Arundo donax</name>
    <name type="common">Giant reed</name>
    <name type="synonym">Donax arundinaceus</name>
    <dbReference type="NCBI Taxonomy" id="35708"/>
    <lineage>
        <taxon>Eukaryota</taxon>
        <taxon>Viridiplantae</taxon>
        <taxon>Streptophyta</taxon>
        <taxon>Embryophyta</taxon>
        <taxon>Tracheophyta</taxon>
        <taxon>Spermatophyta</taxon>
        <taxon>Magnoliopsida</taxon>
        <taxon>Liliopsida</taxon>
        <taxon>Poales</taxon>
        <taxon>Poaceae</taxon>
        <taxon>PACMAD clade</taxon>
        <taxon>Arundinoideae</taxon>
        <taxon>Arundineae</taxon>
        <taxon>Arundo</taxon>
    </lineage>
</organism>
<reference evidence="1" key="1">
    <citation type="submission" date="2014-09" db="EMBL/GenBank/DDBJ databases">
        <authorList>
            <person name="Magalhaes I.L.F."/>
            <person name="Oliveira U."/>
            <person name="Santos F.R."/>
            <person name="Vidigal T.H.D.A."/>
            <person name="Brescovit A.D."/>
            <person name="Santos A.J."/>
        </authorList>
    </citation>
    <scope>NUCLEOTIDE SEQUENCE</scope>
    <source>
        <tissue evidence="1">Shoot tissue taken approximately 20 cm above the soil surface</tissue>
    </source>
</reference>
<reference evidence="1" key="2">
    <citation type="journal article" date="2015" name="Data Brief">
        <title>Shoot transcriptome of the giant reed, Arundo donax.</title>
        <authorList>
            <person name="Barrero R.A."/>
            <person name="Guerrero F.D."/>
            <person name="Moolhuijzen P."/>
            <person name="Goolsby J.A."/>
            <person name="Tidwell J."/>
            <person name="Bellgard S.E."/>
            <person name="Bellgard M.I."/>
        </authorList>
    </citation>
    <scope>NUCLEOTIDE SEQUENCE</scope>
    <source>
        <tissue evidence="1">Shoot tissue taken approximately 20 cm above the soil surface</tissue>
    </source>
</reference>